<evidence type="ECO:0000313" key="1">
    <source>
        <dbReference type="EMBL" id="OWZ16688.1"/>
    </source>
</evidence>
<keyword evidence="2" id="KW-1185">Reference proteome</keyword>
<sequence length="132" mass="15185">MKELGTLYGLMFDGWSHAGVHYVTLFPVYEEDASGFLVGDNCNTNLSIARKMEIPLVGCASHRFNFAVNKFLAPHETLLSDVNELMVELHKENNFEELQKYTELLPVNRNVTRWSSTFTMVQRYIRIGPEIK</sequence>
<dbReference type="SUPFAM" id="SSF53098">
    <property type="entry name" value="Ribonuclease H-like"/>
    <property type="match status" value="1"/>
</dbReference>
<dbReference type="Proteomes" id="UP000198211">
    <property type="component" value="Unassembled WGS sequence"/>
</dbReference>
<reference evidence="2" key="1">
    <citation type="submission" date="2017-03" db="EMBL/GenBank/DDBJ databases">
        <title>Phytopthora megakarya and P. palmivora, two closely related causual agents of cacao black pod achieved similar genome size and gene model numbers by different mechanisms.</title>
        <authorList>
            <person name="Ali S."/>
            <person name="Shao J."/>
            <person name="Larry D.J."/>
            <person name="Kronmiller B."/>
            <person name="Shen D."/>
            <person name="Strem M.D."/>
            <person name="Melnick R.L."/>
            <person name="Guiltinan M.J."/>
            <person name="Tyler B.M."/>
            <person name="Meinhardt L.W."/>
            <person name="Bailey B.A."/>
        </authorList>
    </citation>
    <scope>NUCLEOTIDE SEQUENCE [LARGE SCALE GENOMIC DNA]</scope>
    <source>
        <strain evidence="2">zdho120</strain>
    </source>
</reference>
<dbReference type="EMBL" id="NBNE01000886">
    <property type="protein sequence ID" value="OWZ16688.1"/>
    <property type="molecule type" value="Genomic_DNA"/>
</dbReference>
<dbReference type="AlphaFoldDB" id="A0A225WHI4"/>
<evidence type="ECO:0000313" key="2">
    <source>
        <dbReference type="Proteomes" id="UP000198211"/>
    </source>
</evidence>
<gene>
    <name evidence="1" type="ORF">PHMEG_0009474</name>
</gene>
<protein>
    <submittedName>
        <fullName evidence="1">Uncharacterized protein</fullName>
    </submittedName>
</protein>
<comment type="caution">
    <text evidence="1">The sequence shown here is derived from an EMBL/GenBank/DDBJ whole genome shotgun (WGS) entry which is preliminary data.</text>
</comment>
<dbReference type="PANTHER" id="PTHR40866">
    <property type="entry name" value="BED-TYPE DOMAIN-CONTAINING PROTEIN"/>
    <property type="match status" value="1"/>
</dbReference>
<dbReference type="InterPro" id="IPR012337">
    <property type="entry name" value="RNaseH-like_sf"/>
</dbReference>
<dbReference type="PANTHER" id="PTHR40866:SF1">
    <property type="entry name" value="BED-TYPE DOMAIN-CONTAINING PROTEIN"/>
    <property type="match status" value="1"/>
</dbReference>
<name>A0A225WHI4_9STRA</name>
<organism evidence="1 2">
    <name type="scientific">Phytophthora megakarya</name>
    <dbReference type="NCBI Taxonomy" id="4795"/>
    <lineage>
        <taxon>Eukaryota</taxon>
        <taxon>Sar</taxon>
        <taxon>Stramenopiles</taxon>
        <taxon>Oomycota</taxon>
        <taxon>Peronosporomycetes</taxon>
        <taxon>Peronosporales</taxon>
        <taxon>Peronosporaceae</taxon>
        <taxon>Phytophthora</taxon>
    </lineage>
</organism>
<dbReference type="OrthoDB" id="118864at2759"/>
<proteinExistence type="predicted"/>
<accession>A0A225WHI4</accession>